<dbReference type="Gene3D" id="1.10.10.10">
    <property type="entry name" value="Winged helix-like DNA-binding domain superfamily/Winged helix DNA-binding domain"/>
    <property type="match status" value="1"/>
</dbReference>
<gene>
    <name evidence="1" type="ORF">SLOPH_1974</name>
</gene>
<dbReference type="PANTHER" id="PTHR12374">
    <property type="entry name" value="TRANSCRIPTIONAL ADAPTOR 2 ADA2 -RELATED"/>
    <property type="match status" value="1"/>
</dbReference>
<dbReference type="AlphaFoldDB" id="S7W991"/>
<dbReference type="HOGENOM" id="CLU_018273_0_0_1"/>
<dbReference type="InterPro" id="IPR009057">
    <property type="entry name" value="Homeodomain-like_sf"/>
</dbReference>
<keyword evidence="2" id="KW-1185">Reference proteome</keyword>
<dbReference type="Proteomes" id="UP000014978">
    <property type="component" value="Unassembled WGS sequence"/>
</dbReference>
<sequence>MSLTYNENDKELIVFCDNCYRNIISTVRIRCGCTLDLCILCFISADEHTLHEYHVIDFCGMKIDGWCCVENFLFYEGLVLNGIGNWEDISYYLKTKDLLDVERYFLELFNIRKNNKYESDNLPTISDPEGYNTVFSIKRKDFEYEDIMGLEDELKDMGMGDDNNIYEEDGSKMNNHDLIQKINIGLLNGYIDCLNFRDIKNYLIIERELYDVKKLKKIENKLEDWEMEILNKMKPLIYYLNKKDFDIFYGGLCIEEYLIRRLHSFTENKKEMGVFAKERLYMGILDEEEKKLCKQLNISYGNYMKIKKYFILHKIGRKRVRYMVKGKDERIYVLYNFFKKNKWL</sequence>
<dbReference type="OMA" id="CCIDICP"/>
<dbReference type="InterPro" id="IPR036388">
    <property type="entry name" value="WH-like_DNA-bd_sf"/>
</dbReference>
<dbReference type="InParanoid" id="S7W991"/>
<dbReference type="PANTHER" id="PTHR12374:SF20">
    <property type="entry name" value="TRANSCRIPTIONAL ADAPTER 2-ALPHA"/>
    <property type="match status" value="1"/>
</dbReference>
<dbReference type="GO" id="GO:0005634">
    <property type="term" value="C:nucleus"/>
    <property type="evidence" value="ECO:0007669"/>
    <property type="project" value="TreeGrafter"/>
</dbReference>
<evidence type="ECO:0000313" key="2">
    <source>
        <dbReference type="Proteomes" id="UP000014978"/>
    </source>
</evidence>
<dbReference type="STRING" id="1358809.S7W991"/>
<comment type="caution">
    <text evidence="1">The sequence shown here is derived from an EMBL/GenBank/DDBJ whole genome shotgun (WGS) entry which is preliminary data.</text>
</comment>
<accession>S7W991</accession>
<proteinExistence type="predicted"/>
<dbReference type="GO" id="GO:0003682">
    <property type="term" value="F:chromatin binding"/>
    <property type="evidence" value="ECO:0007669"/>
    <property type="project" value="TreeGrafter"/>
</dbReference>
<reference evidence="2" key="1">
    <citation type="journal article" date="2013" name="PLoS Genet.">
        <title>The genome of Spraguea lophii and the basis of host-microsporidian interactions.</title>
        <authorList>
            <person name="Campbell S.E."/>
            <person name="Williams T.A."/>
            <person name="Yousuf A."/>
            <person name="Soanes D.M."/>
            <person name="Paszkiewicz K.H."/>
            <person name="Williams B.A.P."/>
        </authorList>
    </citation>
    <scope>NUCLEOTIDE SEQUENCE [LARGE SCALE GENOMIC DNA]</scope>
    <source>
        <strain evidence="2">42_110</strain>
    </source>
</reference>
<dbReference type="EMBL" id="ATCN01000220">
    <property type="protein sequence ID" value="EPR79500.1"/>
    <property type="molecule type" value="Genomic_DNA"/>
</dbReference>
<dbReference type="SUPFAM" id="SSF46689">
    <property type="entry name" value="Homeodomain-like"/>
    <property type="match status" value="1"/>
</dbReference>
<name>S7W991_SPRLO</name>
<dbReference type="GO" id="GO:0006357">
    <property type="term" value="P:regulation of transcription by RNA polymerase II"/>
    <property type="evidence" value="ECO:0007669"/>
    <property type="project" value="TreeGrafter"/>
</dbReference>
<dbReference type="GO" id="GO:0003713">
    <property type="term" value="F:transcription coactivator activity"/>
    <property type="evidence" value="ECO:0007669"/>
    <property type="project" value="TreeGrafter"/>
</dbReference>
<dbReference type="VEuPathDB" id="MicrosporidiaDB:SLOPH_1974"/>
<dbReference type="GO" id="GO:0006338">
    <property type="term" value="P:chromatin remodeling"/>
    <property type="evidence" value="ECO:0007669"/>
    <property type="project" value="TreeGrafter"/>
</dbReference>
<organism evidence="1 2">
    <name type="scientific">Spraguea lophii (strain 42_110)</name>
    <name type="common">Microsporidian parasite</name>
    <dbReference type="NCBI Taxonomy" id="1358809"/>
    <lineage>
        <taxon>Eukaryota</taxon>
        <taxon>Fungi</taxon>
        <taxon>Fungi incertae sedis</taxon>
        <taxon>Microsporidia</taxon>
        <taxon>Spragueidae</taxon>
        <taxon>Spraguea</taxon>
    </lineage>
</organism>
<dbReference type="OrthoDB" id="270417at2759"/>
<protein>
    <submittedName>
        <fullName evidence="1">Transcriptional adapter</fullName>
    </submittedName>
</protein>
<evidence type="ECO:0000313" key="1">
    <source>
        <dbReference type="EMBL" id="EPR79500.1"/>
    </source>
</evidence>